<dbReference type="InterPro" id="IPR024083">
    <property type="entry name" value="Fumarase/histidase_N"/>
</dbReference>
<evidence type="ECO:0000256" key="2">
    <source>
        <dbReference type="ARBA" id="ARBA00004734"/>
    </source>
</evidence>
<dbReference type="Gene3D" id="1.20.200.10">
    <property type="entry name" value="Fumarase/aspartase (Central domain)"/>
    <property type="match status" value="1"/>
</dbReference>
<protein>
    <submittedName>
        <fullName evidence="6">Adenylosuccinate lyase</fullName>
    </submittedName>
</protein>
<dbReference type="Proteomes" id="UP000179233">
    <property type="component" value="Unassembled WGS sequence"/>
</dbReference>
<dbReference type="PANTHER" id="PTHR43411:SF1">
    <property type="entry name" value="ADENYLOSUCCINATE LYASE"/>
    <property type="match status" value="1"/>
</dbReference>
<dbReference type="Pfam" id="PF00206">
    <property type="entry name" value="Lyase_1"/>
    <property type="match status" value="1"/>
</dbReference>
<accession>A0A1G1VR55</accession>
<dbReference type="Pfam" id="PF08328">
    <property type="entry name" value="ASL_C"/>
    <property type="match status" value="1"/>
</dbReference>
<keyword evidence="6" id="KW-0456">Lyase</keyword>
<comment type="pathway">
    <text evidence="2">Purine metabolism; AMP biosynthesis via de novo pathway; AMP from IMP: step 2/2.</text>
</comment>
<dbReference type="GO" id="GO:0006188">
    <property type="term" value="P:IMP biosynthetic process"/>
    <property type="evidence" value="ECO:0007669"/>
    <property type="project" value="InterPro"/>
</dbReference>
<sequence>MPIDLHITPIDGRNYFKISTLSDYFSERAINRERVFVEIQYLLWLSRYRVIRPVTTKEQTHLKSLFLLTTKDYLRLREIEQQTNHDVKAVELYLQERLSKTTLRDIASMVHFGLTSDDINSCAYARCINRALKDIILPILWENLAELKKQAREYKQLPMLAYTHGQPANGTTYGKELGVYIYRLEKRIRQLSQFRAAGKCSGNVGNFNAHAVVFPKVDWLRFSETFLEQLEVNPEPISTQIASYDSLTDIFQTMLQINLLLLGLCKDLWLYALLGFLSQKRIPAEVGSTALPHKINPIYLEGAEGGFEIANGLLEMYIRKLSYSRLQRDLSDSTIRRSFGTAFAYSLLSYQSVLESLHRIRPHPEFMAQALDDHYEILSEAIQNYLRAKGRGDAFERTKLFFRGFVHSRQEIAAFIKTLPLATQDKKVLLALTPTGYTGLADRLVETYA</sequence>
<name>A0A1G1VR55_9BACT</name>
<dbReference type="GO" id="GO:0004018">
    <property type="term" value="F:N6-(1,2-dicarboxyethyl)AMP AMP-lyase (fumarate-forming) activity"/>
    <property type="evidence" value="ECO:0007669"/>
    <property type="project" value="InterPro"/>
</dbReference>
<evidence type="ECO:0000256" key="3">
    <source>
        <dbReference type="ARBA" id="ARBA00022755"/>
    </source>
</evidence>
<dbReference type="InterPro" id="IPR047136">
    <property type="entry name" value="PurB_bact"/>
</dbReference>
<comment type="pathway">
    <text evidence="1">Purine metabolism; IMP biosynthesis via de novo pathway; 5-amino-1-(5-phospho-D-ribosyl)imidazole-4-carboxamide from 5-amino-1-(5-phospho-D-ribosyl)imidazole-4-carboxylate: step 2/2.</text>
</comment>
<evidence type="ECO:0000259" key="5">
    <source>
        <dbReference type="Pfam" id="PF08328"/>
    </source>
</evidence>
<dbReference type="InterPro" id="IPR000362">
    <property type="entry name" value="Fumarate_lyase_fam"/>
</dbReference>
<keyword evidence="3" id="KW-0658">Purine biosynthesis</keyword>
<comment type="caution">
    <text evidence="6">The sequence shown here is derived from an EMBL/GenBank/DDBJ whole genome shotgun (WGS) entry which is preliminary data.</text>
</comment>
<dbReference type="InterPro" id="IPR013539">
    <property type="entry name" value="PurB_C"/>
</dbReference>
<dbReference type="PANTHER" id="PTHR43411">
    <property type="entry name" value="ADENYLOSUCCINATE LYASE"/>
    <property type="match status" value="1"/>
</dbReference>
<dbReference type="InterPro" id="IPR008948">
    <property type="entry name" value="L-Aspartase-like"/>
</dbReference>
<dbReference type="EMBL" id="MHCJ01000006">
    <property type="protein sequence ID" value="OGY17872.1"/>
    <property type="molecule type" value="Genomic_DNA"/>
</dbReference>
<evidence type="ECO:0000313" key="6">
    <source>
        <dbReference type="EMBL" id="OGY17872.1"/>
    </source>
</evidence>
<proteinExistence type="predicted"/>
<dbReference type="AlphaFoldDB" id="A0A1G1VR55"/>
<evidence type="ECO:0000313" key="7">
    <source>
        <dbReference type="Proteomes" id="UP000179233"/>
    </source>
</evidence>
<dbReference type="InterPro" id="IPR022761">
    <property type="entry name" value="Fumarate_lyase_N"/>
</dbReference>
<evidence type="ECO:0000259" key="4">
    <source>
        <dbReference type="Pfam" id="PF00206"/>
    </source>
</evidence>
<feature type="domain" description="Adenylosuccinate lyase PurB C-terminal" evidence="5">
    <location>
        <begin position="324"/>
        <end position="438"/>
    </location>
</feature>
<dbReference type="SUPFAM" id="SSF48557">
    <property type="entry name" value="L-aspartase-like"/>
    <property type="match status" value="1"/>
</dbReference>
<organism evidence="6 7">
    <name type="scientific">Candidatus Chisholmbacteria bacterium RIFCSPHIGHO2_01_FULL_52_32</name>
    <dbReference type="NCBI Taxonomy" id="1797591"/>
    <lineage>
        <taxon>Bacteria</taxon>
        <taxon>Candidatus Chisholmiibacteriota</taxon>
    </lineage>
</organism>
<evidence type="ECO:0000256" key="1">
    <source>
        <dbReference type="ARBA" id="ARBA00004706"/>
    </source>
</evidence>
<dbReference type="Gene3D" id="1.10.275.10">
    <property type="entry name" value="Fumarase/aspartase (N-terminal domain)"/>
    <property type="match status" value="1"/>
</dbReference>
<dbReference type="NCBIfam" id="NF006764">
    <property type="entry name" value="PRK09285.1"/>
    <property type="match status" value="1"/>
</dbReference>
<dbReference type="PRINTS" id="PR00149">
    <property type="entry name" value="FUMRATELYASE"/>
</dbReference>
<reference evidence="6 7" key="1">
    <citation type="journal article" date="2016" name="Nat. Commun.">
        <title>Thousands of microbial genomes shed light on interconnected biogeochemical processes in an aquifer system.</title>
        <authorList>
            <person name="Anantharaman K."/>
            <person name="Brown C.T."/>
            <person name="Hug L.A."/>
            <person name="Sharon I."/>
            <person name="Castelle C.J."/>
            <person name="Probst A.J."/>
            <person name="Thomas B.C."/>
            <person name="Singh A."/>
            <person name="Wilkins M.J."/>
            <person name="Karaoz U."/>
            <person name="Brodie E.L."/>
            <person name="Williams K.H."/>
            <person name="Hubbard S.S."/>
            <person name="Banfield J.F."/>
        </authorList>
    </citation>
    <scope>NUCLEOTIDE SEQUENCE [LARGE SCALE GENOMIC DNA]</scope>
</reference>
<dbReference type="Gene3D" id="1.10.40.30">
    <property type="entry name" value="Fumarase/aspartase (C-terminal domain)"/>
    <property type="match status" value="1"/>
</dbReference>
<feature type="domain" description="Fumarate lyase N-terminal" evidence="4">
    <location>
        <begin position="73"/>
        <end position="302"/>
    </location>
</feature>
<gene>
    <name evidence="6" type="ORF">A2786_00845</name>
</gene>